<accession>A0A0D0CDD9</accession>
<evidence type="ECO:0000313" key="1">
    <source>
        <dbReference type="EMBL" id="KIK52963.1"/>
    </source>
</evidence>
<evidence type="ECO:0000313" key="2">
    <source>
        <dbReference type="Proteomes" id="UP000053593"/>
    </source>
</evidence>
<proteinExistence type="predicted"/>
<dbReference type="Proteomes" id="UP000053593">
    <property type="component" value="Unassembled WGS sequence"/>
</dbReference>
<dbReference type="InterPro" id="IPR029058">
    <property type="entry name" value="AB_hydrolase_fold"/>
</dbReference>
<dbReference type="Gene3D" id="3.40.50.1820">
    <property type="entry name" value="alpha/beta hydrolase"/>
    <property type="match status" value="1"/>
</dbReference>
<gene>
    <name evidence="1" type="ORF">GYMLUDRAFT_63947</name>
</gene>
<sequence length="412" mass="45869">MSTLDVFQQVFQLSLVANAVRQCKGTQQTLQNAMQEYLSETITEIQGAWKVVWGPVVWKHDPEDTETGPDETWYIARNQAVNGQDTYVICVAGTATDYSMEQNNQVQRVVDFNDWVQNLPHQPIVTPPRQVNDTTNTYVAWGTARDTHRLLFYPAPEGAEGSGLTLRDFVENLHSSQCTFISTGLSRGGALSATLALTLFYLNAPPEKILAYPIAAPSPGNRNFAELFALKLPKLVEGEDYRVWNTLIFNELDIVSQAWCTDKTVSPNQNLDNIPGIYGLPALPLVVLAVAGMKVRANLSNSVYYPLQGTSFPGELPDQPPENLEDFKSIAADQHLNPYLKFFNVEVPVPFPCQDGTMTKKEVYLTEPVLSSIAMVTVGMPDDDTDIPRNGNKEEKKALELWRQLITRPSSD</sequence>
<dbReference type="OrthoDB" id="2914369at2759"/>
<keyword evidence="2" id="KW-1185">Reference proteome</keyword>
<evidence type="ECO:0008006" key="3">
    <source>
        <dbReference type="Google" id="ProtNLM"/>
    </source>
</evidence>
<organism evidence="1 2">
    <name type="scientific">Collybiopsis luxurians FD-317 M1</name>
    <dbReference type="NCBI Taxonomy" id="944289"/>
    <lineage>
        <taxon>Eukaryota</taxon>
        <taxon>Fungi</taxon>
        <taxon>Dikarya</taxon>
        <taxon>Basidiomycota</taxon>
        <taxon>Agaricomycotina</taxon>
        <taxon>Agaricomycetes</taxon>
        <taxon>Agaricomycetidae</taxon>
        <taxon>Agaricales</taxon>
        <taxon>Marasmiineae</taxon>
        <taxon>Omphalotaceae</taxon>
        <taxon>Collybiopsis</taxon>
        <taxon>Collybiopsis luxurians</taxon>
    </lineage>
</organism>
<name>A0A0D0CDD9_9AGAR</name>
<dbReference type="HOGENOM" id="CLU_056350_1_0_1"/>
<protein>
    <recommendedName>
        <fullName evidence="3">Fungal lipase-like domain-containing protein</fullName>
    </recommendedName>
</protein>
<dbReference type="EMBL" id="KN834835">
    <property type="protein sequence ID" value="KIK52963.1"/>
    <property type="molecule type" value="Genomic_DNA"/>
</dbReference>
<dbReference type="AlphaFoldDB" id="A0A0D0CDD9"/>
<reference evidence="1 2" key="1">
    <citation type="submission" date="2014-04" db="EMBL/GenBank/DDBJ databases">
        <title>Evolutionary Origins and Diversification of the Mycorrhizal Mutualists.</title>
        <authorList>
            <consortium name="DOE Joint Genome Institute"/>
            <consortium name="Mycorrhizal Genomics Consortium"/>
            <person name="Kohler A."/>
            <person name="Kuo A."/>
            <person name="Nagy L.G."/>
            <person name="Floudas D."/>
            <person name="Copeland A."/>
            <person name="Barry K.W."/>
            <person name="Cichocki N."/>
            <person name="Veneault-Fourrey C."/>
            <person name="LaButti K."/>
            <person name="Lindquist E.A."/>
            <person name="Lipzen A."/>
            <person name="Lundell T."/>
            <person name="Morin E."/>
            <person name="Murat C."/>
            <person name="Riley R."/>
            <person name="Ohm R."/>
            <person name="Sun H."/>
            <person name="Tunlid A."/>
            <person name="Henrissat B."/>
            <person name="Grigoriev I.V."/>
            <person name="Hibbett D.S."/>
            <person name="Martin F."/>
        </authorList>
    </citation>
    <scope>NUCLEOTIDE SEQUENCE [LARGE SCALE GENOMIC DNA]</scope>
    <source>
        <strain evidence="1 2">FD-317 M1</strain>
    </source>
</reference>
<dbReference type="SUPFAM" id="SSF53474">
    <property type="entry name" value="alpha/beta-Hydrolases"/>
    <property type="match status" value="1"/>
</dbReference>